<name>A0ACC1XAG4_MELAZ</name>
<proteinExistence type="predicted"/>
<gene>
    <name evidence="1" type="ORF">OWV82_018204</name>
</gene>
<reference evidence="1 2" key="1">
    <citation type="journal article" date="2023" name="Science">
        <title>Complex scaffold remodeling in plant triterpene biosynthesis.</title>
        <authorList>
            <person name="De La Pena R."/>
            <person name="Hodgson H."/>
            <person name="Liu J.C."/>
            <person name="Stephenson M.J."/>
            <person name="Martin A.C."/>
            <person name="Owen C."/>
            <person name="Harkess A."/>
            <person name="Leebens-Mack J."/>
            <person name="Jimenez L.E."/>
            <person name="Osbourn A."/>
            <person name="Sattely E.S."/>
        </authorList>
    </citation>
    <scope>NUCLEOTIDE SEQUENCE [LARGE SCALE GENOMIC DNA]</scope>
    <source>
        <strain evidence="2">cv. JPN11</strain>
        <tissue evidence="1">Leaf</tissue>
    </source>
</reference>
<accession>A0ACC1XAG4</accession>
<keyword evidence="2" id="KW-1185">Reference proteome</keyword>
<evidence type="ECO:0000313" key="2">
    <source>
        <dbReference type="Proteomes" id="UP001164539"/>
    </source>
</evidence>
<sequence length="242" mass="27390">MTHMELQLGLSLPSNDVKGFDLNCYLYDPNEIMSSDPSWNNFGCLASVPIASSCSSNKDDFCCNNNKKRSFDEAFEPVKAVPRTLPLLHWNKQPDDEDNPKSLDYNSSFGSNKISDEDGVVGWPPIKNWRKKLSHQHQGGRAKNNLVVANGSGCGGRQSISMYVKVKMEGVAIVRKIDLSLYNSFEALKTTLISMFGLWYEDLNNYELTYQDREGDWLIAQDVTWRTFIRTVQRLKLSKSSG</sequence>
<dbReference type="EMBL" id="CM051403">
    <property type="protein sequence ID" value="KAJ4708224.1"/>
    <property type="molecule type" value="Genomic_DNA"/>
</dbReference>
<dbReference type="Proteomes" id="UP001164539">
    <property type="component" value="Chromosome 10"/>
</dbReference>
<organism evidence="1 2">
    <name type="scientific">Melia azedarach</name>
    <name type="common">Chinaberry tree</name>
    <dbReference type="NCBI Taxonomy" id="155640"/>
    <lineage>
        <taxon>Eukaryota</taxon>
        <taxon>Viridiplantae</taxon>
        <taxon>Streptophyta</taxon>
        <taxon>Embryophyta</taxon>
        <taxon>Tracheophyta</taxon>
        <taxon>Spermatophyta</taxon>
        <taxon>Magnoliopsida</taxon>
        <taxon>eudicotyledons</taxon>
        <taxon>Gunneridae</taxon>
        <taxon>Pentapetalae</taxon>
        <taxon>rosids</taxon>
        <taxon>malvids</taxon>
        <taxon>Sapindales</taxon>
        <taxon>Meliaceae</taxon>
        <taxon>Melia</taxon>
    </lineage>
</organism>
<protein>
    <submittedName>
        <fullName evidence="1">Auxin-responsive protein</fullName>
    </submittedName>
</protein>
<comment type="caution">
    <text evidence="1">The sequence shown here is derived from an EMBL/GenBank/DDBJ whole genome shotgun (WGS) entry which is preliminary data.</text>
</comment>
<evidence type="ECO:0000313" key="1">
    <source>
        <dbReference type="EMBL" id="KAJ4708224.1"/>
    </source>
</evidence>